<dbReference type="AlphaFoldDB" id="A0A517MNE0"/>
<evidence type="ECO:0000313" key="3">
    <source>
        <dbReference type="EMBL" id="QDS96390.1"/>
    </source>
</evidence>
<evidence type="ECO:0000313" key="4">
    <source>
        <dbReference type="Proteomes" id="UP000320672"/>
    </source>
</evidence>
<feature type="signal peptide" evidence="1">
    <location>
        <begin position="1"/>
        <end position="21"/>
    </location>
</feature>
<dbReference type="InterPro" id="IPR013320">
    <property type="entry name" value="ConA-like_dom_sf"/>
</dbReference>
<protein>
    <submittedName>
        <fullName evidence="3">Neutral/alkaline non-lysosomal ceramidase</fullName>
    </submittedName>
</protein>
<gene>
    <name evidence="3" type="ORF">FF011L_52000</name>
</gene>
<name>A0A517MNE0_9BACT</name>
<feature type="domain" description="Neutral/alkaline non-lysosomal ceramidase N-terminal" evidence="2">
    <location>
        <begin position="24"/>
        <end position="158"/>
    </location>
</feature>
<keyword evidence="4" id="KW-1185">Reference proteome</keyword>
<dbReference type="KEGG" id="rml:FF011L_52000"/>
<accession>A0A517MNE0</accession>
<evidence type="ECO:0000256" key="1">
    <source>
        <dbReference type="SAM" id="SignalP"/>
    </source>
</evidence>
<dbReference type="Pfam" id="PF13385">
    <property type="entry name" value="Laminin_G_3"/>
    <property type="match status" value="1"/>
</dbReference>
<proteinExistence type="predicted"/>
<dbReference type="InterPro" id="IPR031329">
    <property type="entry name" value="NEUT/ALK_ceramidase_N"/>
</dbReference>
<reference evidence="3 4" key="1">
    <citation type="submission" date="2019-02" db="EMBL/GenBank/DDBJ databases">
        <title>Deep-cultivation of Planctomycetes and their phenomic and genomic characterization uncovers novel biology.</title>
        <authorList>
            <person name="Wiegand S."/>
            <person name="Jogler M."/>
            <person name="Boedeker C."/>
            <person name="Pinto D."/>
            <person name="Vollmers J."/>
            <person name="Rivas-Marin E."/>
            <person name="Kohn T."/>
            <person name="Peeters S.H."/>
            <person name="Heuer A."/>
            <person name="Rast P."/>
            <person name="Oberbeckmann S."/>
            <person name="Bunk B."/>
            <person name="Jeske O."/>
            <person name="Meyerdierks A."/>
            <person name="Storesund J.E."/>
            <person name="Kallscheuer N."/>
            <person name="Luecker S."/>
            <person name="Lage O.M."/>
            <person name="Pohl T."/>
            <person name="Merkel B.J."/>
            <person name="Hornburger P."/>
            <person name="Mueller R.-W."/>
            <person name="Bruemmer F."/>
            <person name="Labrenz M."/>
            <person name="Spormann A.M."/>
            <person name="Op den Camp H."/>
            <person name="Overmann J."/>
            <person name="Amann R."/>
            <person name="Jetten M.S.M."/>
            <person name="Mascher T."/>
            <person name="Medema M.H."/>
            <person name="Devos D.P."/>
            <person name="Kaster A.-K."/>
            <person name="Ovreas L."/>
            <person name="Rohde M."/>
            <person name="Galperin M.Y."/>
            <person name="Jogler C."/>
        </authorList>
    </citation>
    <scope>NUCLEOTIDE SEQUENCE [LARGE SCALE GENOMIC DNA]</scope>
    <source>
        <strain evidence="3 4">FF011L</strain>
    </source>
</reference>
<dbReference type="RefSeq" id="WP_145354541.1">
    <property type="nucleotide sequence ID" value="NZ_CP036262.1"/>
</dbReference>
<organism evidence="3 4">
    <name type="scientific">Roseimaritima multifibrata</name>
    <dbReference type="NCBI Taxonomy" id="1930274"/>
    <lineage>
        <taxon>Bacteria</taxon>
        <taxon>Pseudomonadati</taxon>
        <taxon>Planctomycetota</taxon>
        <taxon>Planctomycetia</taxon>
        <taxon>Pirellulales</taxon>
        <taxon>Pirellulaceae</taxon>
        <taxon>Roseimaritima</taxon>
    </lineage>
</organism>
<dbReference type="SUPFAM" id="SSF49899">
    <property type="entry name" value="Concanavalin A-like lectins/glucanases"/>
    <property type="match status" value="1"/>
</dbReference>
<dbReference type="Gene3D" id="2.60.120.200">
    <property type="match status" value="1"/>
</dbReference>
<dbReference type="Pfam" id="PF04734">
    <property type="entry name" value="Ceramidase_alk"/>
    <property type="match status" value="1"/>
</dbReference>
<dbReference type="Proteomes" id="UP000320672">
    <property type="component" value="Chromosome"/>
</dbReference>
<keyword evidence="1" id="KW-0732">Signal</keyword>
<evidence type="ECO:0000259" key="2">
    <source>
        <dbReference type="Pfam" id="PF04734"/>
    </source>
</evidence>
<dbReference type="OrthoDB" id="9790058at2"/>
<dbReference type="EMBL" id="CP036262">
    <property type="protein sequence ID" value="QDS96390.1"/>
    <property type="molecule type" value="Genomic_DNA"/>
</dbReference>
<sequence length="693" mass="75613" precursor="true">MIYRPVLLILLAGWLVQPAAAELQVGATIVDVTPPTFPVLVNGGMLSRTADSVNTPVSARAIVVDDGQKRLAMVVVDSCMLPRPLLDDAKQLAAKRTKISADHMMISATHTHTAPSCMNALGTDVDTAYVSFFREKLVEAIVQAEKNLQPAKVGFAVGDAEPYTALRRWVRRSDRVDNDPFGNPTVRANMHSAKNWDNVTGPSGPEDPELSLIAFQALDGSPLAVLANYSMHYFSDTPISADYFGLFCNAIQDRLADEVNDSQAVSPVVIMSHGCSGDIWRRDYTIPEDQQPQYTIQSYTDALVDIAMDTYQTVKYDADADLEMAEQRLPMKYRVPTKQRLEWAEKIMADLGDNPLKTTEQVYAREQIALHQMQETEVVVQAIRIGEIGIATTPNETYALTGLKLKFQSPLAKTIVIELANGGDGYIPPPEQHILGGYNTWAARSAGLEVTAEPRIAATGLSLLETVAGKPRQTYAAPFSDHEQALLKEKPLAFWRLDEFAGPTAVDASGAQRSATYEDGVVFFLEGADPAAEPNIRAQGRAAHFAGGRMRTSLDNLSGDYSVQVSVWNGMPNEGRETTGWIFSRDHDDALSEQGEHLGIGGTASKPGCLIFQQGNGDVVVGSTPLERWTWNRVRMVRKGDQVNVYLNGAEAPELTATVSANSGTIPHVFFGGRSDNEANFEGRLDSISIRNE</sequence>
<feature type="chain" id="PRO_5021828488" evidence="1">
    <location>
        <begin position="22"/>
        <end position="693"/>
    </location>
</feature>